<dbReference type="InterPro" id="IPR013325">
    <property type="entry name" value="RNA_pol_sigma_r2"/>
</dbReference>
<keyword evidence="4" id="KW-0238">DNA-binding</keyword>
<dbReference type="PANTHER" id="PTHR43133">
    <property type="entry name" value="RNA POLYMERASE ECF-TYPE SIGMA FACTO"/>
    <property type="match status" value="1"/>
</dbReference>
<dbReference type="Gene3D" id="1.10.1740.10">
    <property type="match status" value="1"/>
</dbReference>
<dbReference type="AlphaFoldDB" id="A0A919SN83"/>
<keyword evidence="3" id="KW-0731">Sigma factor</keyword>
<dbReference type="PANTHER" id="PTHR43133:SF50">
    <property type="entry name" value="ECF RNA POLYMERASE SIGMA FACTOR SIGM"/>
    <property type="match status" value="1"/>
</dbReference>
<dbReference type="NCBIfam" id="TIGR02983">
    <property type="entry name" value="SigE-fam_strep"/>
    <property type="match status" value="1"/>
</dbReference>
<keyword evidence="2" id="KW-0805">Transcription regulation</keyword>
<dbReference type="SUPFAM" id="SSF88659">
    <property type="entry name" value="Sigma3 and sigma4 domains of RNA polymerase sigma factors"/>
    <property type="match status" value="1"/>
</dbReference>
<dbReference type="Proteomes" id="UP000680865">
    <property type="component" value="Unassembled WGS sequence"/>
</dbReference>
<dbReference type="InterPro" id="IPR039425">
    <property type="entry name" value="RNA_pol_sigma-70-like"/>
</dbReference>
<dbReference type="InterPro" id="IPR014325">
    <property type="entry name" value="RNA_pol_sigma-E_actinobac"/>
</dbReference>
<feature type="domain" description="RNA polymerase sigma-70 region 2" evidence="6">
    <location>
        <begin position="20"/>
        <end position="79"/>
    </location>
</feature>
<evidence type="ECO:0000256" key="3">
    <source>
        <dbReference type="ARBA" id="ARBA00023082"/>
    </source>
</evidence>
<evidence type="ECO:0000313" key="9">
    <source>
        <dbReference type="Proteomes" id="UP000680865"/>
    </source>
</evidence>
<organism evidence="8 9">
    <name type="scientific">Winogradskya consettensis</name>
    <dbReference type="NCBI Taxonomy" id="113560"/>
    <lineage>
        <taxon>Bacteria</taxon>
        <taxon>Bacillati</taxon>
        <taxon>Actinomycetota</taxon>
        <taxon>Actinomycetes</taxon>
        <taxon>Micromonosporales</taxon>
        <taxon>Micromonosporaceae</taxon>
        <taxon>Winogradskya</taxon>
    </lineage>
</organism>
<dbReference type="SUPFAM" id="SSF88946">
    <property type="entry name" value="Sigma2 domain of RNA polymerase sigma factors"/>
    <property type="match status" value="1"/>
</dbReference>
<evidence type="ECO:0000313" key="8">
    <source>
        <dbReference type="EMBL" id="GIM75215.1"/>
    </source>
</evidence>
<dbReference type="InterPro" id="IPR013249">
    <property type="entry name" value="RNA_pol_sigma70_r4_t2"/>
</dbReference>
<sequence>MTDADPEGFAAYVRGRAVPLRRSAYLLCGDTHQADDLVQEALTTVYSKWRLVSRADNVDAYVQRILVRTFINERRRGWWKVRLFGATAPDLPESGSGVEEKQVLRAALSRLTPGQQAVLVLRFLCDRSVADVAMLLDCSEGTVKSQTSHALSALRKILGTRRPEMTLKGAR</sequence>
<dbReference type="Gene3D" id="1.10.10.10">
    <property type="entry name" value="Winged helix-like DNA-binding domain superfamily/Winged helix DNA-binding domain"/>
    <property type="match status" value="1"/>
</dbReference>
<evidence type="ECO:0000259" key="6">
    <source>
        <dbReference type="Pfam" id="PF04542"/>
    </source>
</evidence>
<dbReference type="CDD" id="cd06171">
    <property type="entry name" value="Sigma70_r4"/>
    <property type="match status" value="1"/>
</dbReference>
<evidence type="ECO:0000256" key="1">
    <source>
        <dbReference type="ARBA" id="ARBA00010641"/>
    </source>
</evidence>
<dbReference type="InterPro" id="IPR036388">
    <property type="entry name" value="WH-like_DNA-bd_sf"/>
</dbReference>
<dbReference type="GO" id="GO:0006352">
    <property type="term" value="P:DNA-templated transcription initiation"/>
    <property type="evidence" value="ECO:0007669"/>
    <property type="project" value="InterPro"/>
</dbReference>
<dbReference type="Pfam" id="PF08281">
    <property type="entry name" value="Sigma70_r4_2"/>
    <property type="match status" value="1"/>
</dbReference>
<name>A0A919SN83_9ACTN</name>
<dbReference type="GO" id="GO:0016987">
    <property type="term" value="F:sigma factor activity"/>
    <property type="evidence" value="ECO:0007669"/>
    <property type="project" value="UniProtKB-KW"/>
</dbReference>
<dbReference type="Pfam" id="PF04542">
    <property type="entry name" value="Sigma70_r2"/>
    <property type="match status" value="1"/>
</dbReference>
<accession>A0A919SN83</accession>
<comment type="caution">
    <text evidence="8">The sequence shown here is derived from an EMBL/GenBank/DDBJ whole genome shotgun (WGS) entry which is preliminary data.</text>
</comment>
<dbReference type="GO" id="GO:0003677">
    <property type="term" value="F:DNA binding"/>
    <property type="evidence" value="ECO:0007669"/>
    <property type="project" value="UniProtKB-KW"/>
</dbReference>
<evidence type="ECO:0000256" key="2">
    <source>
        <dbReference type="ARBA" id="ARBA00023015"/>
    </source>
</evidence>
<keyword evidence="9" id="KW-1185">Reference proteome</keyword>
<keyword evidence="5" id="KW-0804">Transcription</keyword>
<reference evidence="8" key="1">
    <citation type="submission" date="2021-03" db="EMBL/GenBank/DDBJ databases">
        <title>Whole genome shotgun sequence of Actinoplanes consettensis NBRC 14913.</title>
        <authorList>
            <person name="Komaki H."/>
            <person name="Tamura T."/>
        </authorList>
    </citation>
    <scope>NUCLEOTIDE SEQUENCE</scope>
    <source>
        <strain evidence="8">NBRC 14913</strain>
    </source>
</reference>
<dbReference type="InterPro" id="IPR013324">
    <property type="entry name" value="RNA_pol_sigma_r3/r4-like"/>
</dbReference>
<feature type="domain" description="RNA polymerase sigma factor 70 region 4 type 2" evidence="7">
    <location>
        <begin position="102"/>
        <end position="154"/>
    </location>
</feature>
<evidence type="ECO:0000256" key="4">
    <source>
        <dbReference type="ARBA" id="ARBA00023125"/>
    </source>
</evidence>
<dbReference type="RefSeq" id="WP_212999118.1">
    <property type="nucleotide sequence ID" value="NZ_BAAATW010000014.1"/>
</dbReference>
<proteinExistence type="inferred from homology"/>
<protein>
    <submittedName>
        <fullName evidence="8">RNA polymerase sigma24 factor</fullName>
    </submittedName>
</protein>
<comment type="similarity">
    <text evidence="1">Belongs to the sigma-70 factor family. ECF subfamily.</text>
</comment>
<dbReference type="NCBIfam" id="TIGR02937">
    <property type="entry name" value="sigma70-ECF"/>
    <property type="match status" value="1"/>
</dbReference>
<evidence type="ECO:0000259" key="7">
    <source>
        <dbReference type="Pfam" id="PF08281"/>
    </source>
</evidence>
<dbReference type="InterPro" id="IPR007627">
    <property type="entry name" value="RNA_pol_sigma70_r2"/>
</dbReference>
<evidence type="ECO:0000256" key="5">
    <source>
        <dbReference type="ARBA" id="ARBA00023163"/>
    </source>
</evidence>
<gene>
    <name evidence="8" type="ORF">Aco04nite_44260</name>
</gene>
<dbReference type="EMBL" id="BOQP01000022">
    <property type="protein sequence ID" value="GIM75215.1"/>
    <property type="molecule type" value="Genomic_DNA"/>
</dbReference>
<dbReference type="InterPro" id="IPR014284">
    <property type="entry name" value="RNA_pol_sigma-70_dom"/>
</dbReference>